<dbReference type="PROSITE" id="PS50103">
    <property type="entry name" value="ZF_C3H1"/>
    <property type="match status" value="1"/>
</dbReference>
<name>A0A182YTA7_ANOST</name>
<dbReference type="InterPro" id="IPR001841">
    <property type="entry name" value="Znf_RING"/>
</dbReference>
<dbReference type="SMART" id="SM00184">
    <property type="entry name" value="RING"/>
    <property type="match status" value="1"/>
</dbReference>
<keyword evidence="7" id="KW-0833">Ubl conjugation pathway</keyword>
<keyword evidence="4" id="KW-0479">Metal-binding</keyword>
<reference evidence="10" key="2">
    <citation type="submission" date="2020-05" db="UniProtKB">
        <authorList>
            <consortium name="EnsemblMetazoa"/>
        </authorList>
    </citation>
    <scope>IDENTIFICATION</scope>
    <source>
        <strain evidence="10">Indian</strain>
    </source>
</reference>
<proteinExistence type="predicted"/>
<evidence type="ECO:0000256" key="2">
    <source>
        <dbReference type="ARBA" id="ARBA00012483"/>
    </source>
</evidence>
<dbReference type="PANTHER" id="PTHR11224:SF10">
    <property type="entry name" value="IP09428P-RELATED"/>
    <property type="match status" value="1"/>
</dbReference>
<dbReference type="Pfam" id="PF00097">
    <property type="entry name" value="zf-C3HC4"/>
    <property type="match status" value="1"/>
</dbReference>
<dbReference type="GO" id="GO:0008270">
    <property type="term" value="F:zinc ion binding"/>
    <property type="evidence" value="ECO:0007669"/>
    <property type="project" value="UniProtKB-KW"/>
</dbReference>
<dbReference type="Proteomes" id="UP000076408">
    <property type="component" value="Unassembled WGS sequence"/>
</dbReference>
<dbReference type="PANTHER" id="PTHR11224">
    <property type="entry name" value="MAKORIN-RELATED"/>
    <property type="match status" value="1"/>
</dbReference>
<evidence type="ECO:0000313" key="11">
    <source>
        <dbReference type="Proteomes" id="UP000076408"/>
    </source>
</evidence>
<dbReference type="InterPro" id="IPR017907">
    <property type="entry name" value="Znf_RING_CS"/>
</dbReference>
<dbReference type="InterPro" id="IPR018957">
    <property type="entry name" value="Znf_C3HC4_RING-type"/>
</dbReference>
<dbReference type="EnsemblMetazoa" id="ASTEI11693-RA">
    <property type="protein sequence ID" value="ASTEI11693-PA"/>
    <property type="gene ID" value="ASTEI11693"/>
</dbReference>
<evidence type="ECO:0000256" key="4">
    <source>
        <dbReference type="ARBA" id="ARBA00022723"/>
    </source>
</evidence>
<feature type="region of interest" description="Disordered" evidence="9">
    <location>
        <begin position="1"/>
        <end position="35"/>
    </location>
</feature>
<dbReference type="InterPro" id="IPR000571">
    <property type="entry name" value="Znf_CCCH"/>
</dbReference>
<protein>
    <recommendedName>
        <fullName evidence="2">RING-type E3 ubiquitin transferase</fullName>
        <ecNumber evidence="2">2.3.2.27</ecNumber>
    </recommendedName>
</protein>
<accession>A0A182YTA7</accession>
<dbReference type="PROSITE" id="PS50089">
    <property type="entry name" value="ZF_RING_2"/>
    <property type="match status" value="1"/>
</dbReference>
<dbReference type="VEuPathDB" id="VectorBase:ASTEI11693"/>
<keyword evidence="8" id="KW-0862">Zinc</keyword>
<dbReference type="VEuPathDB" id="VectorBase:ASTEI20_033796"/>
<dbReference type="OMA" id="WRSTTEY"/>
<keyword evidence="3" id="KW-0808">Transferase</keyword>
<evidence type="ECO:0000256" key="9">
    <source>
        <dbReference type="SAM" id="MobiDB-lite"/>
    </source>
</evidence>
<sequence length="235" mass="27335">EDSNGIEQENRTDEEDQEEDDEEGAFGISLSSSSSSSFVSYLCEDDVEFEPGDLRPCSVDDPDCPYAECDVHKELCDICHTYCLEPDDSEQRRFHRIRCKKDKFFERQYSIAVEQSCDKVCGICMELVMDKRPREQRFGILPKCMHVFCLKCIRNWRKVSTLNPAVRRGCPMCRVVSYFVCPSFVWVENKKAKRKLIADYKRSCRSIPCKYLQECRGPCPFGRGCFYQHTRNGTN</sequence>
<evidence type="ECO:0000256" key="3">
    <source>
        <dbReference type="ARBA" id="ARBA00022679"/>
    </source>
</evidence>
<dbReference type="GO" id="GO:0000209">
    <property type="term" value="P:protein polyubiquitination"/>
    <property type="evidence" value="ECO:0007669"/>
    <property type="project" value="InterPro"/>
</dbReference>
<keyword evidence="6" id="KW-0863">Zinc-finger</keyword>
<evidence type="ECO:0000256" key="6">
    <source>
        <dbReference type="ARBA" id="ARBA00022771"/>
    </source>
</evidence>
<dbReference type="GO" id="GO:0061630">
    <property type="term" value="F:ubiquitin protein ligase activity"/>
    <property type="evidence" value="ECO:0007669"/>
    <property type="project" value="UniProtKB-EC"/>
</dbReference>
<dbReference type="Gene3D" id="3.30.40.10">
    <property type="entry name" value="Zinc/RING finger domain, C3HC4 (zinc finger)"/>
    <property type="match status" value="1"/>
</dbReference>
<keyword evidence="5" id="KW-0677">Repeat</keyword>
<dbReference type="AlphaFoldDB" id="A0A182YTA7"/>
<dbReference type="InterPro" id="IPR013083">
    <property type="entry name" value="Znf_RING/FYVE/PHD"/>
</dbReference>
<dbReference type="VEuPathDB" id="VectorBase:ASTE001874"/>
<feature type="compositionally biased region" description="Acidic residues" evidence="9">
    <location>
        <begin position="12"/>
        <end position="24"/>
    </location>
</feature>
<organism evidence="10 11">
    <name type="scientific">Anopheles stephensi</name>
    <name type="common">Indo-Pakistan malaria mosquito</name>
    <dbReference type="NCBI Taxonomy" id="30069"/>
    <lineage>
        <taxon>Eukaryota</taxon>
        <taxon>Metazoa</taxon>
        <taxon>Ecdysozoa</taxon>
        <taxon>Arthropoda</taxon>
        <taxon>Hexapoda</taxon>
        <taxon>Insecta</taxon>
        <taxon>Pterygota</taxon>
        <taxon>Neoptera</taxon>
        <taxon>Endopterygota</taxon>
        <taxon>Diptera</taxon>
        <taxon>Nematocera</taxon>
        <taxon>Culicoidea</taxon>
        <taxon>Culicidae</taxon>
        <taxon>Anophelinae</taxon>
        <taxon>Anopheles</taxon>
    </lineage>
</organism>
<dbReference type="STRING" id="30069.A0A182YTA7"/>
<dbReference type="FunFam" id="3.30.40.10:FF:000117">
    <property type="entry name" value="Probable E3 ubiquitin-protein ligase makorin-1"/>
    <property type="match status" value="1"/>
</dbReference>
<reference evidence="11" key="1">
    <citation type="journal article" date="2014" name="Genome Biol.">
        <title>Genome analysis of a major urban malaria vector mosquito, Anopheles stephensi.</title>
        <authorList>
            <person name="Jiang X."/>
            <person name="Peery A."/>
            <person name="Hall A.B."/>
            <person name="Sharma A."/>
            <person name="Chen X.G."/>
            <person name="Waterhouse R.M."/>
            <person name="Komissarov A."/>
            <person name="Riehle M.M."/>
            <person name="Shouche Y."/>
            <person name="Sharakhova M.V."/>
            <person name="Lawson D."/>
            <person name="Pakpour N."/>
            <person name="Arensburger P."/>
            <person name="Davidson V.L."/>
            <person name="Eiglmeier K."/>
            <person name="Emrich S."/>
            <person name="George P."/>
            <person name="Kennedy R.C."/>
            <person name="Mane S.P."/>
            <person name="Maslen G."/>
            <person name="Oringanje C."/>
            <person name="Qi Y."/>
            <person name="Settlage R."/>
            <person name="Tojo M."/>
            <person name="Tubio J.M."/>
            <person name="Unger M.F."/>
            <person name="Wang B."/>
            <person name="Vernick K.D."/>
            <person name="Ribeiro J.M."/>
            <person name="James A.A."/>
            <person name="Michel K."/>
            <person name="Riehle M.A."/>
            <person name="Luckhart S."/>
            <person name="Sharakhov I.V."/>
            <person name="Tu Z."/>
        </authorList>
    </citation>
    <scope>NUCLEOTIDE SEQUENCE [LARGE SCALE GENOMIC DNA]</scope>
    <source>
        <strain evidence="11">Indian</strain>
    </source>
</reference>
<keyword evidence="11" id="KW-1185">Reference proteome</keyword>
<dbReference type="EC" id="2.3.2.27" evidence="2"/>
<dbReference type="InterPro" id="IPR045072">
    <property type="entry name" value="MKRN-like"/>
</dbReference>
<evidence type="ECO:0000256" key="7">
    <source>
        <dbReference type="ARBA" id="ARBA00022786"/>
    </source>
</evidence>
<evidence type="ECO:0000256" key="1">
    <source>
        <dbReference type="ARBA" id="ARBA00000900"/>
    </source>
</evidence>
<dbReference type="SUPFAM" id="SSF57850">
    <property type="entry name" value="RING/U-box"/>
    <property type="match status" value="1"/>
</dbReference>
<evidence type="ECO:0000313" key="10">
    <source>
        <dbReference type="EnsemblMetazoa" id="ASTEI11693-PA"/>
    </source>
</evidence>
<dbReference type="PROSITE" id="PS00518">
    <property type="entry name" value="ZF_RING_1"/>
    <property type="match status" value="1"/>
</dbReference>
<comment type="catalytic activity">
    <reaction evidence="1">
        <text>S-ubiquitinyl-[E2 ubiquitin-conjugating enzyme]-L-cysteine + [acceptor protein]-L-lysine = [E2 ubiquitin-conjugating enzyme]-L-cysteine + N(6)-ubiquitinyl-[acceptor protein]-L-lysine.</text>
        <dbReference type="EC" id="2.3.2.27"/>
    </reaction>
</comment>
<evidence type="ECO:0000256" key="5">
    <source>
        <dbReference type="ARBA" id="ARBA00022737"/>
    </source>
</evidence>
<evidence type="ECO:0000256" key="8">
    <source>
        <dbReference type="ARBA" id="ARBA00022833"/>
    </source>
</evidence>